<protein>
    <submittedName>
        <fullName evidence="1">Uncharacterized protein</fullName>
    </submittedName>
</protein>
<dbReference type="EMBL" id="CADCUP010000144">
    <property type="protein sequence ID" value="CAA9400181.1"/>
    <property type="molecule type" value="Genomic_DNA"/>
</dbReference>
<proteinExistence type="predicted"/>
<accession>A0A6J4P4W5</accession>
<dbReference type="AlphaFoldDB" id="A0A6J4P4W5"/>
<reference evidence="1" key="1">
    <citation type="submission" date="2020-02" db="EMBL/GenBank/DDBJ databases">
        <authorList>
            <person name="Meier V. D."/>
        </authorList>
    </citation>
    <scope>NUCLEOTIDE SEQUENCE</scope>
    <source>
        <strain evidence="1">AVDCRST_MAG06</strain>
    </source>
</reference>
<feature type="non-terminal residue" evidence="1">
    <location>
        <position position="1"/>
    </location>
</feature>
<evidence type="ECO:0000313" key="1">
    <source>
        <dbReference type="EMBL" id="CAA9400181.1"/>
    </source>
</evidence>
<gene>
    <name evidence="1" type="ORF">AVDCRST_MAG06-2125</name>
</gene>
<organism evidence="1">
    <name type="scientific">uncultured Nocardioides sp</name>
    <dbReference type="NCBI Taxonomy" id="198441"/>
    <lineage>
        <taxon>Bacteria</taxon>
        <taxon>Bacillati</taxon>
        <taxon>Actinomycetota</taxon>
        <taxon>Actinomycetes</taxon>
        <taxon>Propionibacteriales</taxon>
        <taxon>Nocardioidaceae</taxon>
        <taxon>Nocardioides</taxon>
        <taxon>environmental samples</taxon>
    </lineage>
</organism>
<sequence length="26" mass="2784">WGSMTAWTPCGCCPTPPGRWCARSTA</sequence>
<name>A0A6J4P4W5_9ACTN</name>
<feature type="non-terminal residue" evidence="1">
    <location>
        <position position="26"/>
    </location>
</feature>